<organism evidence="1 2">
    <name type="scientific">Desulfamplus magnetovallimortis</name>
    <dbReference type="NCBI Taxonomy" id="1246637"/>
    <lineage>
        <taxon>Bacteria</taxon>
        <taxon>Pseudomonadati</taxon>
        <taxon>Thermodesulfobacteriota</taxon>
        <taxon>Desulfobacteria</taxon>
        <taxon>Desulfobacterales</taxon>
        <taxon>Desulfobacteraceae</taxon>
        <taxon>Desulfamplus</taxon>
    </lineage>
</organism>
<dbReference type="AlphaFoldDB" id="A0A1W1HD94"/>
<keyword evidence="2" id="KW-1185">Reference proteome</keyword>
<dbReference type="RefSeq" id="WP_080808455.1">
    <property type="nucleotide sequence ID" value="NZ_LT828561.1"/>
</dbReference>
<gene>
    <name evidence="1" type="ORF">MTBBW1_2260016</name>
</gene>
<protein>
    <submittedName>
        <fullName evidence="1">Uncharacterized protein</fullName>
    </submittedName>
</protein>
<dbReference type="EMBL" id="FWEV01000142">
    <property type="protein sequence ID" value="SLM30449.1"/>
    <property type="molecule type" value="Genomic_DNA"/>
</dbReference>
<dbReference type="Proteomes" id="UP000191931">
    <property type="component" value="Unassembled WGS sequence"/>
</dbReference>
<name>A0A1W1HD94_9BACT</name>
<reference evidence="1 2" key="1">
    <citation type="submission" date="2017-03" db="EMBL/GenBank/DDBJ databases">
        <authorList>
            <person name="Afonso C.L."/>
            <person name="Miller P.J."/>
            <person name="Scott M.A."/>
            <person name="Spackman E."/>
            <person name="Goraichik I."/>
            <person name="Dimitrov K.M."/>
            <person name="Suarez D.L."/>
            <person name="Swayne D.E."/>
        </authorList>
    </citation>
    <scope>NUCLEOTIDE SEQUENCE [LARGE SCALE GENOMIC DNA]</scope>
    <source>
        <strain evidence="1">PRJEB14757</strain>
    </source>
</reference>
<accession>A0A1W1HD94</accession>
<evidence type="ECO:0000313" key="2">
    <source>
        <dbReference type="Proteomes" id="UP000191931"/>
    </source>
</evidence>
<proteinExistence type="predicted"/>
<evidence type="ECO:0000313" key="1">
    <source>
        <dbReference type="EMBL" id="SLM30449.1"/>
    </source>
</evidence>
<sequence length="71" mass="8082">MMNIFIPSKFYNMMPVLCIALALVFALTPPGIVKIVCIVYLLGYSGYILYKRVTYCSMNVESSDDPDEEIY</sequence>